<feature type="binding site" evidence="8">
    <location>
        <position position="300"/>
    </location>
    <ligand>
        <name>L-glutamine</name>
        <dbReference type="ChEBI" id="CHEBI:58359"/>
    </ligand>
</feature>
<feature type="binding site" evidence="8">
    <location>
        <position position="297"/>
    </location>
    <ligand>
        <name>L-glutamine</name>
        <dbReference type="ChEBI" id="CHEBI:58359"/>
    </ligand>
</feature>
<dbReference type="SMART" id="SM01097">
    <property type="entry name" value="CPSase_sm_chain"/>
    <property type="match status" value="1"/>
</dbReference>
<dbReference type="GO" id="GO:0004088">
    <property type="term" value="F:carbamoyl-phosphate synthase (glutamine-hydrolyzing) activity"/>
    <property type="evidence" value="ECO:0007669"/>
    <property type="project" value="UniProtKB-UniRule"/>
</dbReference>
<evidence type="ECO:0000256" key="4">
    <source>
        <dbReference type="ARBA" id="ARBA00022741"/>
    </source>
</evidence>
<evidence type="ECO:0000256" key="7">
    <source>
        <dbReference type="ARBA" id="ARBA00048816"/>
    </source>
</evidence>
<protein>
    <recommendedName>
        <fullName evidence="8">Carbamoyl phosphate synthase small chain</fullName>
        <ecNumber evidence="8">6.3.5.5</ecNumber>
    </recommendedName>
    <alternativeName>
        <fullName evidence="8">Carbamoyl phosphate synthetase glutamine chain</fullName>
    </alternativeName>
</protein>
<dbReference type="GO" id="GO:0006526">
    <property type="term" value="P:L-arginine biosynthetic process"/>
    <property type="evidence" value="ECO:0007669"/>
    <property type="project" value="UniProtKB-UniRule"/>
</dbReference>
<feature type="binding site" evidence="8">
    <location>
        <position position="46"/>
    </location>
    <ligand>
        <name>L-glutamine</name>
        <dbReference type="ChEBI" id="CHEBI:58359"/>
    </ligand>
</feature>
<keyword evidence="6 8" id="KW-0315">Glutamine amidotransferase</keyword>
<dbReference type="UniPathway" id="UPA00068">
    <property type="reaction ID" value="UER00171"/>
</dbReference>
<dbReference type="AlphaFoldDB" id="A0A4V2USY5"/>
<dbReference type="SUPFAM" id="SSF52021">
    <property type="entry name" value="Carbamoyl phosphate synthetase, small subunit N-terminal domain"/>
    <property type="match status" value="1"/>
</dbReference>
<comment type="subunit">
    <text evidence="8">Composed of two chains; the small (or glutamine) chain promotes the hydrolysis of glutamine to ammonia, which is used by the large (or ammonia) chain to synthesize carbamoyl phosphate. Tetramer of heterodimers (alpha,beta)4.</text>
</comment>
<dbReference type="InterPro" id="IPR035686">
    <property type="entry name" value="CPSase_GATase1"/>
</dbReference>
<feature type="active site" evidence="8">
    <location>
        <position position="342"/>
    </location>
</feature>
<evidence type="ECO:0000313" key="10">
    <source>
        <dbReference type="EMBL" id="TCS83284.1"/>
    </source>
</evidence>
<feature type="active site" evidence="8">
    <location>
        <position position="340"/>
    </location>
</feature>
<accession>A0A4V2USY5</accession>
<feature type="domain" description="Carbamoyl-phosphate synthase small subunit N-terminal" evidence="9">
    <location>
        <begin position="2"/>
        <end position="132"/>
    </location>
</feature>
<dbReference type="OrthoDB" id="9804328at2"/>
<comment type="catalytic activity">
    <reaction evidence="7 8">
        <text>hydrogencarbonate + L-glutamine + 2 ATP + H2O = carbamoyl phosphate + L-glutamate + 2 ADP + phosphate + 2 H(+)</text>
        <dbReference type="Rhea" id="RHEA:18633"/>
        <dbReference type="ChEBI" id="CHEBI:15377"/>
        <dbReference type="ChEBI" id="CHEBI:15378"/>
        <dbReference type="ChEBI" id="CHEBI:17544"/>
        <dbReference type="ChEBI" id="CHEBI:29985"/>
        <dbReference type="ChEBI" id="CHEBI:30616"/>
        <dbReference type="ChEBI" id="CHEBI:43474"/>
        <dbReference type="ChEBI" id="CHEBI:58228"/>
        <dbReference type="ChEBI" id="CHEBI:58359"/>
        <dbReference type="ChEBI" id="CHEBI:456216"/>
        <dbReference type="EC" id="6.3.5.5"/>
    </reaction>
</comment>
<keyword evidence="8" id="KW-0665">Pyrimidine biosynthesis</keyword>
<comment type="catalytic activity">
    <reaction evidence="8">
        <text>L-glutamine + H2O = L-glutamate + NH4(+)</text>
        <dbReference type="Rhea" id="RHEA:15889"/>
        <dbReference type="ChEBI" id="CHEBI:15377"/>
        <dbReference type="ChEBI" id="CHEBI:28938"/>
        <dbReference type="ChEBI" id="CHEBI:29985"/>
        <dbReference type="ChEBI" id="CHEBI:58359"/>
    </reaction>
</comment>
<keyword evidence="5 8" id="KW-0067">ATP-binding</keyword>
<dbReference type="PRINTS" id="PR00096">
    <property type="entry name" value="GATASE"/>
</dbReference>
<dbReference type="SUPFAM" id="SSF52317">
    <property type="entry name" value="Class I glutamine amidotransferase-like"/>
    <property type="match status" value="1"/>
</dbReference>
<dbReference type="PRINTS" id="PR00097">
    <property type="entry name" value="ANTSNTHASEII"/>
</dbReference>
<dbReference type="GO" id="GO:0006541">
    <property type="term" value="P:glutamine metabolic process"/>
    <property type="evidence" value="ECO:0007669"/>
    <property type="project" value="InterPro"/>
</dbReference>
<dbReference type="NCBIfam" id="TIGR01368">
    <property type="entry name" value="CPSaseIIsmall"/>
    <property type="match status" value="1"/>
</dbReference>
<feature type="binding site" evidence="8">
    <location>
        <position position="299"/>
    </location>
    <ligand>
        <name>L-glutamine</name>
        <dbReference type="ChEBI" id="CHEBI:58359"/>
    </ligand>
</feature>
<dbReference type="InterPro" id="IPR050472">
    <property type="entry name" value="Anth_synth/Amidotransfase"/>
</dbReference>
<name>A0A4V2USY5_9BACI</name>
<dbReference type="GO" id="GO:0005524">
    <property type="term" value="F:ATP binding"/>
    <property type="evidence" value="ECO:0007669"/>
    <property type="project" value="UniProtKB-UniRule"/>
</dbReference>
<dbReference type="EMBL" id="SMAB01000005">
    <property type="protein sequence ID" value="TCS83284.1"/>
    <property type="molecule type" value="Genomic_DNA"/>
</dbReference>
<keyword evidence="8" id="KW-0028">Amino-acid biosynthesis</keyword>
<dbReference type="Gene3D" id="3.50.30.20">
    <property type="entry name" value="Carbamoyl-phosphate synthase small subunit, N-terminal domain"/>
    <property type="match status" value="1"/>
</dbReference>
<evidence type="ECO:0000256" key="6">
    <source>
        <dbReference type="ARBA" id="ARBA00022962"/>
    </source>
</evidence>
<dbReference type="EC" id="6.3.5.5" evidence="8"/>
<comment type="function">
    <text evidence="8">Small subunit of the glutamine-dependent carbamoyl phosphate synthetase (CPSase). CPSase catalyzes the formation of carbamoyl phosphate from the ammonia moiety of glutamine, carbonate, and phosphate donated by ATP, constituting the first step of 2 biosynthetic pathways, one leading to arginine and/or urea and the other to pyrimidine nucleotides. The small subunit (glutamine amidotransferase) binds and cleaves glutamine to supply the large subunit with the substrate ammonia.</text>
</comment>
<evidence type="ECO:0000259" key="9">
    <source>
        <dbReference type="SMART" id="SM01097"/>
    </source>
</evidence>
<dbReference type="InterPro" id="IPR002474">
    <property type="entry name" value="CarbamoylP_synth_ssu_N"/>
</dbReference>
<dbReference type="PANTHER" id="PTHR43418:SF7">
    <property type="entry name" value="CARBAMOYL-PHOSPHATE SYNTHASE SMALL CHAIN"/>
    <property type="match status" value="1"/>
</dbReference>
<comment type="similarity">
    <text evidence="2 8">Belongs to the CarA family.</text>
</comment>
<dbReference type="GO" id="GO:0044205">
    <property type="term" value="P:'de novo' UMP biosynthetic process"/>
    <property type="evidence" value="ECO:0007669"/>
    <property type="project" value="UniProtKB-UniRule"/>
</dbReference>
<feature type="binding site" evidence="8">
    <location>
        <position position="228"/>
    </location>
    <ligand>
        <name>L-glutamine</name>
        <dbReference type="ChEBI" id="CHEBI:58359"/>
    </ligand>
</feature>
<feature type="region of interest" description="CPSase" evidence="8">
    <location>
        <begin position="1"/>
        <end position="180"/>
    </location>
</feature>
<dbReference type="Pfam" id="PF00117">
    <property type="entry name" value="GATase"/>
    <property type="match status" value="1"/>
</dbReference>
<dbReference type="PANTHER" id="PTHR43418">
    <property type="entry name" value="MULTIFUNCTIONAL TRYPTOPHAN BIOSYNTHESIS PROTEIN-RELATED"/>
    <property type="match status" value="1"/>
</dbReference>
<keyword evidence="3 8" id="KW-0436">Ligase</keyword>
<evidence type="ECO:0000256" key="1">
    <source>
        <dbReference type="ARBA" id="ARBA00005077"/>
    </source>
</evidence>
<dbReference type="InterPro" id="IPR017926">
    <property type="entry name" value="GATASE"/>
</dbReference>
<keyword evidence="8" id="KW-0055">Arginine biosynthesis</keyword>
<dbReference type="PRINTS" id="PR00099">
    <property type="entry name" value="CPSGATASE"/>
</dbReference>
<comment type="pathway">
    <text evidence="1 8">Amino-acid biosynthesis; L-arginine biosynthesis; carbamoyl phosphate from bicarbonate: step 1/1.</text>
</comment>
<dbReference type="UniPathway" id="UPA00070">
    <property type="reaction ID" value="UER00115"/>
</dbReference>
<dbReference type="InterPro" id="IPR029062">
    <property type="entry name" value="Class_I_gatase-like"/>
</dbReference>
<evidence type="ECO:0000256" key="2">
    <source>
        <dbReference type="ARBA" id="ARBA00007800"/>
    </source>
</evidence>
<dbReference type="InterPro" id="IPR006274">
    <property type="entry name" value="CarbamoylP_synth_ssu"/>
</dbReference>
<dbReference type="InterPro" id="IPR036480">
    <property type="entry name" value="CarbP_synth_ssu_N_sf"/>
</dbReference>
<keyword evidence="4 8" id="KW-0547">Nucleotide-binding</keyword>
<organism evidence="10 11">
    <name type="scientific">Tepidibacillus fermentans</name>
    <dbReference type="NCBI Taxonomy" id="1281767"/>
    <lineage>
        <taxon>Bacteria</taxon>
        <taxon>Bacillati</taxon>
        <taxon>Bacillota</taxon>
        <taxon>Bacilli</taxon>
        <taxon>Bacillales</taxon>
        <taxon>Bacillaceae</taxon>
        <taxon>Tepidibacillus</taxon>
    </lineage>
</organism>
<feature type="binding site" evidence="8">
    <location>
        <position position="259"/>
    </location>
    <ligand>
        <name>L-glutamine</name>
        <dbReference type="ChEBI" id="CHEBI:58359"/>
    </ligand>
</feature>
<gene>
    <name evidence="8" type="primary">carA</name>
    <name evidence="10" type="ORF">EDD72_10522</name>
</gene>
<proteinExistence type="inferred from homology"/>
<evidence type="ECO:0000256" key="8">
    <source>
        <dbReference type="HAMAP-Rule" id="MF_01209"/>
    </source>
</evidence>
<reference evidence="10 11" key="1">
    <citation type="submission" date="2019-03" db="EMBL/GenBank/DDBJ databases">
        <title>Genomic Encyclopedia of Type Strains, Phase IV (KMG-IV): sequencing the most valuable type-strain genomes for metagenomic binning, comparative biology and taxonomic classification.</title>
        <authorList>
            <person name="Goeker M."/>
        </authorList>
    </citation>
    <scope>NUCLEOTIDE SEQUENCE [LARGE SCALE GENOMIC DNA]</scope>
    <source>
        <strain evidence="10 11">DSM 23802</strain>
    </source>
</reference>
<dbReference type="CDD" id="cd01744">
    <property type="entry name" value="GATase1_CPSase"/>
    <property type="match status" value="1"/>
</dbReference>
<feature type="binding site" evidence="8">
    <location>
        <position position="256"/>
    </location>
    <ligand>
        <name>L-glutamine</name>
        <dbReference type="ChEBI" id="CHEBI:58359"/>
    </ligand>
</feature>
<evidence type="ECO:0000256" key="3">
    <source>
        <dbReference type="ARBA" id="ARBA00022598"/>
    </source>
</evidence>
<evidence type="ECO:0000256" key="5">
    <source>
        <dbReference type="ARBA" id="ARBA00022840"/>
    </source>
</evidence>
<dbReference type="RefSeq" id="WP_132767676.1">
    <property type="nucleotide sequence ID" value="NZ_SMAB01000005.1"/>
</dbReference>
<dbReference type="PROSITE" id="PS51273">
    <property type="entry name" value="GATASE_TYPE_1"/>
    <property type="match status" value="1"/>
</dbReference>
<dbReference type="Gene3D" id="3.40.50.880">
    <property type="match status" value="1"/>
</dbReference>
<comment type="pathway">
    <text evidence="8">Pyrimidine metabolism; UMP biosynthesis via de novo pathway; (S)-dihydroorotate from bicarbonate: step 1/3.</text>
</comment>
<dbReference type="Proteomes" id="UP000295788">
    <property type="component" value="Unassembled WGS sequence"/>
</dbReference>
<comment type="caution">
    <text evidence="10">The sequence shown here is derived from an EMBL/GenBank/DDBJ whole genome shotgun (WGS) entry which is preliminary data.</text>
</comment>
<dbReference type="HAMAP" id="MF_01209">
    <property type="entry name" value="CPSase_S_chain"/>
    <property type="match status" value="1"/>
</dbReference>
<dbReference type="Pfam" id="PF00988">
    <property type="entry name" value="CPSase_sm_chain"/>
    <property type="match status" value="1"/>
</dbReference>
<evidence type="ECO:0000313" key="11">
    <source>
        <dbReference type="Proteomes" id="UP000295788"/>
    </source>
</evidence>
<keyword evidence="11" id="KW-1185">Reference proteome</keyword>
<dbReference type="GO" id="GO:0004359">
    <property type="term" value="F:glutaminase activity"/>
    <property type="evidence" value="ECO:0007669"/>
    <property type="project" value="RHEA"/>
</dbReference>
<dbReference type="GO" id="GO:0006207">
    <property type="term" value="P:'de novo' pyrimidine nucleobase biosynthetic process"/>
    <property type="evidence" value="ECO:0007669"/>
    <property type="project" value="InterPro"/>
</dbReference>
<sequence length="371" mass="41717">MSKGYLLLETGDWFEGDWIGPKQDSVGEVVFQTGMTGYQEVITDPSYAGQIVNFTYPLIGNYGINVVDDQSIRPYVAGVIVAELCHQPSHSQYRQTFEQVLQQFQIPGLAGIDTRELTKIIRKHGTLYGKISRTLDFEQFHHWVLQKKNEEKGIQKGEILPIVERVTTPIPLYYPGNGIHVVVVDFGSKFSIIEALRSLDCAVTVVPYDYPIEEVMKLDADGILFSNGPGDPKELTPWLKGYQRLASSHPTLGICLGHQILGLAFGADTEKLPFGHRGVNHPVINLETGQIWITSQNHGYVVNEKSLEKTDFVVTYRNVNDQSVEGMKHRYLPIQSVQFHPEAHPGPIEAFEIFKDFVETCKQAKGVRQYA</sequence>
<feature type="active site" description="Nucleophile" evidence="8">
    <location>
        <position position="255"/>
    </location>
</feature>
<feature type="binding site" evidence="8">
    <location>
        <position position="230"/>
    </location>
    <ligand>
        <name>L-glutamine</name>
        <dbReference type="ChEBI" id="CHEBI:58359"/>
    </ligand>
</feature>
<dbReference type="NCBIfam" id="NF009475">
    <property type="entry name" value="PRK12838.1"/>
    <property type="match status" value="1"/>
</dbReference>